<name>A0ABD1ZJW3_9MARC</name>
<keyword evidence="1" id="KW-0479">Metal-binding</keyword>
<comment type="caution">
    <text evidence="7">The sequence shown here is derived from an EMBL/GenBank/DDBJ whole genome shotgun (WGS) entry which is preliminary data.</text>
</comment>
<evidence type="ECO:0000313" key="8">
    <source>
        <dbReference type="Proteomes" id="UP001605036"/>
    </source>
</evidence>
<accession>A0ABD1ZJW3</accession>
<keyword evidence="4" id="KW-0862">Zinc</keyword>
<dbReference type="EMBL" id="JBHFFA010000001">
    <property type="protein sequence ID" value="KAL2651625.1"/>
    <property type="molecule type" value="Genomic_DNA"/>
</dbReference>
<evidence type="ECO:0000256" key="1">
    <source>
        <dbReference type="ARBA" id="ARBA00022723"/>
    </source>
</evidence>
<reference evidence="7 8" key="1">
    <citation type="submission" date="2024-09" db="EMBL/GenBank/DDBJ databases">
        <title>Chromosome-scale assembly of Riccia fluitans.</title>
        <authorList>
            <person name="Paukszto L."/>
            <person name="Sawicki J."/>
            <person name="Karawczyk K."/>
            <person name="Piernik-Szablinska J."/>
            <person name="Szczecinska M."/>
            <person name="Mazdziarz M."/>
        </authorList>
    </citation>
    <scope>NUCLEOTIDE SEQUENCE [LARGE SCALE GENOMIC DNA]</scope>
    <source>
        <strain evidence="7">Rf_01</strain>
        <tissue evidence="7">Aerial parts of the thallus</tissue>
    </source>
</reference>
<dbReference type="InterPro" id="IPR013087">
    <property type="entry name" value="Znf_C2H2_type"/>
</dbReference>
<evidence type="ECO:0000256" key="2">
    <source>
        <dbReference type="ARBA" id="ARBA00022737"/>
    </source>
</evidence>
<proteinExistence type="predicted"/>
<organism evidence="7 8">
    <name type="scientific">Riccia fluitans</name>
    <dbReference type="NCBI Taxonomy" id="41844"/>
    <lineage>
        <taxon>Eukaryota</taxon>
        <taxon>Viridiplantae</taxon>
        <taxon>Streptophyta</taxon>
        <taxon>Embryophyta</taxon>
        <taxon>Marchantiophyta</taxon>
        <taxon>Marchantiopsida</taxon>
        <taxon>Marchantiidae</taxon>
        <taxon>Marchantiales</taxon>
        <taxon>Ricciaceae</taxon>
        <taxon>Riccia</taxon>
    </lineage>
</organism>
<dbReference type="PANTHER" id="PTHR24379">
    <property type="entry name" value="KRAB AND ZINC FINGER DOMAIN-CONTAINING"/>
    <property type="match status" value="1"/>
</dbReference>
<dbReference type="PROSITE" id="PS00028">
    <property type="entry name" value="ZINC_FINGER_C2H2_1"/>
    <property type="match status" value="5"/>
</dbReference>
<evidence type="ECO:0000259" key="6">
    <source>
        <dbReference type="PROSITE" id="PS50157"/>
    </source>
</evidence>
<dbReference type="Gene3D" id="3.30.160.60">
    <property type="entry name" value="Classic Zinc Finger"/>
    <property type="match status" value="1"/>
</dbReference>
<feature type="domain" description="C2H2-type" evidence="6">
    <location>
        <begin position="466"/>
        <end position="491"/>
    </location>
</feature>
<dbReference type="SUPFAM" id="SSF57667">
    <property type="entry name" value="beta-beta-alpha zinc fingers"/>
    <property type="match status" value="1"/>
</dbReference>
<dbReference type="GO" id="GO:0008270">
    <property type="term" value="F:zinc ion binding"/>
    <property type="evidence" value="ECO:0007669"/>
    <property type="project" value="UniProtKB-KW"/>
</dbReference>
<dbReference type="SMART" id="SM00355">
    <property type="entry name" value="ZnF_C2H2"/>
    <property type="match status" value="12"/>
</dbReference>
<protein>
    <recommendedName>
        <fullName evidence="6">C2H2-type domain-containing protein</fullName>
    </recommendedName>
</protein>
<keyword evidence="2" id="KW-0677">Repeat</keyword>
<evidence type="ECO:0000256" key="5">
    <source>
        <dbReference type="PROSITE-ProRule" id="PRU00042"/>
    </source>
</evidence>
<sequence>MTRSRSKHGGGGGGSTENLAIVESPSQQWTCSVCHFETNSSTGLRKHARAEHNKCIRCRIMFSSAEEFQEHLLRANCSQKVCFVCKLDFSSEASLVEHRLSCHEGILAVPRRMPTITAAAADDDGCHNCDDPAPDRELLPHVCDFCTKNFEMEESVEAHLQSEHHHCFPCSREFSSKKALVDHMKSSTRHHYCLFCETDFLTSEALTRHRYSGVHEDPAELRILRPSAAIRWHEDAERLRTYLESKELSLKRNQRIHHKCGKVCEEEVEVEIAKAESDEYTKLVQRLSRLTRFLDQLEECNPEYASIVKIQKQVADGFRLPPSPSEDEDDDSDMTPVVDEFDEEVYCCSLCNEEFDSRRDREFHEYDNHQWCSVCNRQYASRRALVKHIESTRGHNFCFECCQVFFLKDMLVEHRKTVWHATSVNKPLVMSDKGVSKKVYVCDDCQVYNVYSSEHALQSHLEKNHFSCLECDRRFKSRKALLQHYQRSKRHHFCAECEMNLPSRSELEEHLLLGKHRD</sequence>
<keyword evidence="3 5" id="KW-0863">Zinc-finger</keyword>
<dbReference type="PANTHER" id="PTHR24379:SF121">
    <property type="entry name" value="C2H2-TYPE DOMAIN-CONTAINING PROTEIN"/>
    <property type="match status" value="1"/>
</dbReference>
<dbReference type="AlphaFoldDB" id="A0ABD1ZJW3"/>
<dbReference type="Pfam" id="PF12874">
    <property type="entry name" value="zf-met"/>
    <property type="match status" value="2"/>
</dbReference>
<keyword evidence="8" id="KW-1185">Reference proteome</keyword>
<dbReference type="Proteomes" id="UP001605036">
    <property type="component" value="Unassembled WGS sequence"/>
</dbReference>
<evidence type="ECO:0000313" key="7">
    <source>
        <dbReference type="EMBL" id="KAL2651625.1"/>
    </source>
</evidence>
<feature type="domain" description="C2H2-type" evidence="6">
    <location>
        <begin position="165"/>
        <end position="190"/>
    </location>
</feature>
<gene>
    <name evidence="7" type="ORF">R1flu_019753</name>
</gene>
<evidence type="ECO:0000256" key="3">
    <source>
        <dbReference type="ARBA" id="ARBA00022771"/>
    </source>
</evidence>
<dbReference type="PROSITE" id="PS50157">
    <property type="entry name" value="ZINC_FINGER_C2H2_2"/>
    <property type="match status" value="2"/>
</dbReference>
<dbReference type="InterPro" id="IPR036236">
    <property type="entry name" value="Znf_C2H2_sf"/>
</dbReference>
<evidence type="ECO:0000256" key="4">
    <source>
        <dbReference type="ARBA" id="ARBA00022833"/>
    </source>
</evidence>